<evidence type="ECO:0000313" key="11">
    <source>
        <dbReference type="Proteomes" id="UP000054248"/>
    </source>
</evidence>
<dbReference type="GO" id="GO:1902600">
    <property type="term" value="P:proton transmembrane transport"/>
    <property type="evidence" value="ECO:0007669"/>
    <property type="project" value="InterPro"/>
</dbReference>
<dbReference type="Pfam" id="PF00999">
    <property type="entry name" value="Na_H_Exchanger"/>
    <property type="match status" value="1"/>
</dbReference>
<dbReference type="InterPro" id="IPR006153">
    <property type="entry name" value="Cation/H_exchanger_TM"/>
</dbReference>
<dbReference type="PANTHER" id="PTHR32468">
    <property type="entry name" value="CATION/H + ANTIPORTER"/>
    <property type="match status" value="1"/>
</dbReference>
<evidence type="ECO:0000256" key="6">
    <source>
        <dbReference type="ARBA" id="ARBA00023136"/>
    </source>
</evidence>
<name>A0A0C3QPH6_9AGAM</name>
<dbReference type="Gene3D" id="1.20.1530.20">
    <property type="match status" value="1"/>
</dbReference>
<comment type="subcellular location">
    <subcellularLocation>
        <location evidence="1">Membrane</location>
        <topology evidence="1">Multi-pass membrane protein</topology>
    </subcellularLocation>
</comment>
<feature type="domain" description="Cation/H+ exchanger transmembrane" evidence="9">
    <location>
        <begin position="57"/>
        <end position="436"/>
    </location>
</feature>
<keyword evidence="6 8" id="KW-0472">Membrane</keyword>
<keyword evidence="11" id="KW-1185">Reference proteome</keyword>
<dbReference type="InterPro" id="IPR050794">
    <property type="entry name" value="CPA2_transporter"/>
</dbReference>
<evidence type="ECO:0000256" key="3">
    <source>
        <dbReference type="ARBA" id="ARBA00022692"/>
    </source>
</evidence>
<feature type="transmembrane region" description="Helical" evidence="8">
    <location>
        <begin position="279"/>
        <end position="307"/>
    </location>
</feature>
<feature type="transmembrane region" description="Helical" evidence="8">
    <location>
        <begin position="44"/>
        <end position="63"/>
    </location>
</feature>
<protein>
    <recommendedName>
        <fullName evidence="9">Cation/H+ exchanger transmembrane domain-containing protein</fullName>
    </recommendedName>
</protein>
<feature type="transmembrane region" description="Helical" evidence="8">
    <location>
        <begin position="355"/>
        <end position="377"/>
    </location>
</feature>
<dbReference type="HOGENOM" id="CLU_005126_10_1_1"/>
<dbReference type="PANTHER" id="PTHR32468:SF0">
    <property type="entry name" value="K(+)_H(+) ANTIPORTER 1"/>
    <property type="match status" value="1"/>
</dbReference>
<feature type="region of interest" description="Disordered" evidence="7">
    <location>
        <begin position="505"/>
        <end position="526"/>
    </location>
</feature>
<evidence type="ECO:0000256" key="5">
    <source>
        <dbReference type="ARBA" id="ARBA00023065"/>
    </source>
</evidence>
<keyword evidence="4 8" id="KW-1133">Transmembrane helix</keyword>
<proteinExistence type="predicted"/>
<dbReference type="OrthoDB" id="2687058at2759"/>
<accession>A0A0C3QPH6</accession>
<dbReference type="EMBL" id="KN822974">
    <property type="protein sequence ID" value="KIO30196.1"/>
    <property type="molecule type" value="Genomic_DNA"/>
</dbReference>
<keyword evidence="3 8" id="KW-0812">Transmembrane</keyword>
<feature type="transmembrane region" description="Helical" evidence="8">
    <location>
        <begin position="103"/>
        <end position="125"/>
    </location>
</feature>
<evidence type="ECO:0000256" key="8">
    <source>
        <dbReference type="SAM" id="Phobius"/>
    </source>
</evidence>
<feature type="transmembrane region" description="Helical" evidence="8">
    <location>
        <begin position="70"/>
        <end position="88"/>
    </location>
</feature>
<feature type="transmembrane region" description="Helical" evidence="8">
    <location>
        <begin position="236"/>
        <end position="258"/>
    </location>
</feature>
<keyword evidence="5" id="KW-0406">Ion transport</keyword>
<dbReference type="STRING" id="1051891.A0A0C3QPH6"/>
<evidence type="ECO:0000256" key="1">
    <source>
        <dbReference type="ARBA" id="ARBA00004141"/>
    </source>
</evidence>
<dbReference type="AlphaFoldDB" id="A0A0C3QPH6"/>
<feature type="transmembrane region" description="Helical" evidence="8">
    <location>
        <begin position="170"/>
        <end position="192"/>
    </location>
</feature>
<feature type="transmembrane region" description="Helical" evidence="8">
    <location>
        <begin position="137"/>
        <end position="158"/>
    </location>
</feature>
<evidence type="ECO:0000256" key="2">
    <source>
        <dbReference type="ARBA" id="ARBA00022448"/>
    </source>
</evidence>
<evidence type="ECO:0000259" key="9">
    <source>
        <dbReference type="Pfam" id="PF00999"/>
    </source>
</evidence>
<feature type="transmembrane region" description="Helical" evidence="8">
    <location>
        <begin position="421"/>
        <end position="441"/>
    </location>
</feature>
<keyword evidence="2" id="KW-0813">Transport</keyword>
<reference evidence="10 11" key="1">
    <citation type="submission" date="2014-04" db="EMBL/GenBank/DDBJ databases">
        <authorList>
            <consortium name="DOE Joint Genome Institute"/>
            <person name="Kuo A."/>
            <person name="Girlanda M."/>
            <person name="Perotto S."/>
            <person name="Kohler A."/>
            <person name="Nagy L.G."/>
            <person name="Floudas D."/>
            <person name="Copeland A."/>
            <person name="Barry K.W."/>
            <person name="Cichocki N."/>
            <person name="Veneault-Fourrey C."/>
            <person name="LaButti K."/>
            <person name="Lindquist E.A."/>
            <person name="Lipzen A."/>
            <person name="Lundell T."/>
            <person name="Morin E."/>
            <person name="Murat C."/>
            <person name="Sun H."/>
            <person name="Tunlid A."/>
            <person name="Henrissat B."/>
            <person name="Grigoriev I.V."/>
            <person name="Hibbett D.S."/>
            <person name="Martin F."/>
            <person name="Nordberg H.P."/>
            <person name="Cantor M.N."/>
            <person name="Hua S.X."/>
        </authorList>
    </citation>
    <scope>NUCLEOTIDE SEQUENCE [LARGE SCALE GENOMIC DNA]</scope>
    <source>
        <strain evidence="10 11">MUT 4182</strain>
    </source>
</reference>
<evidence type="ECO:0000256" key="4">
    <source>
        <dbReference type="ARBA" id="ARBA00022989"/>
    </source>
</evidence>
<dbReference type="GO" id="GO:0015297">
    <property type="term" value="F:antiporter activity"/>
    <property type="evidence" value="ECO:0007669"/>
    <property type="project" value="InterPro"/>
</dbReference>
<dbReference type="Proteomes" id="UP000054248">
    <property type="component" value="Unassembled WGS sequence"/>
</dbReference>
<evidence type="ECO:0000256" key="7">
    <source>
        <dbReference type="SAM" id="MobiDB-lite"/>
    </source>
</evidence>
<sequence length="918" mass="98635">MPVLYEAIVDVGKQLVSRKAAEQGGILSGDNPASYNPSDPLRLWVIQLILIVGMTQLLSLFFSRIRQPRVIAEVVGGIILGPTVMGRIPNFSKSVFPTESLPFINLVATIGLVLFLFLVGLELDLSVVKKNARASTIISAAGILLPFGVGAGIAVPIYNEFVDTANVSFGHFLLFVGVAISITAFPVLCRILTETRLLDTDVGVIVLSAGVGNDVVGWILLALTVALVNASSGLTALWVLLTCVGFIIFLLFPVKWAYRALARYSGSLDRGEPTTMMMTVTLILVFASAFFTDIIGVHAIFGGFIAGLVIPKDNGYSIKIVEKLEDLVSICFLPLYFALSGLKTNLGLLDNGITWGYVIIICLIAFFGKFIGCAVSARFMGFNLRESGAIGALMSCKGLVELIVLNIGLSAGILDTRLFSIFVLHAIVLTFITTPLTLWVYPPHVRTKIAGAGPRAPAGDVEPSLPSHTTVDGLKTRFTIVLHQMEHVPIVMNLVQYLQPPISRNASQASDSTKKEKEIESVSSEVTADGTPRVSIEALRLMELSQRTSDVMRNITQDELAQRDSVLTVFRTFGSLNQMPVTSALSVVTQDEFAGVVSTRAQEFDSDFVIIPWSFGPSVHADHAKEGPSTAVATVGPSAGFSHTLTHNPFEGLFGKSHAYDRAGAISYSQFIRRVFAESPKDVGLFIDAGLWSFEGTGIYGQHVFLPFFGGPDDRLALEYVVQMCMHPRVSATIVRMTKTDVVPVVTNDTIDEAKAEAAVAANMTVLSATGFPDTVYPRESTQTRAQSEMADNIAWTKFTSSSTDTPRSAALRSALGRVQFSEIETNTPLKSILDQASEQGKNAKNENTKKSLLVVCGRGRRLAVESHASELRDLLASHGGTGGEVRKSLGDVACALVVSNVKAGLLVVQAAPKSSEA</sequence>
<reference evidence="11" key="2">
    <citation type="submission" date="2015-01" db="EMBL/GenBank/DDBJ databases">
        <title>Evolutionary Origins and Diversification of the Mycorrhizal Mutualists.</title>
        <authorList>
            <consortium name="DOE Joint Genome Institute"/>
            <consortium name="Mycorrhizal Genomics Consortium"/>
            <person name="Kohler A."/>
            <person name="Kuo A."/>
            <person name="Nagy L.G."/>
            <person name="Floudas D."/>
            <person name="Copeland A."/>
            <person name="Barry K.W."/>
            <person name="Cichocki N."/>
            <person name="Veneault-Fourrey C."/>
            <person name="LaButti K."/>
            <person name="Lindquist E.A."/>
            <person name="Lipzen A."/>
            <person name="Lundell T."/>
            <person name="Morin E."/>
            <person name="Murat C."/>
            <person name="Riley R."/>
            <person name="Ohm R."/>
            <person name="Sun H."/>
            <person name="Tunlid A."/>
            <person name="Henrissat B."/>
            <person name="Grigoriev I.V."/>
            <person name="Hibbett D.S."/>
            <person name="Martin F."/>
        </authorList>
    </citation>
    <scope>NUCLEOTIDE SEQUENCE [LARGE SCALE GENOMIC DNA]</scope>
    <source>
        <strain evidence="11">MUT 4182</strain>
    </source>
</reference>
<feature type="transmembrane region" description="Helical" evidence="8">
    <location>
        <begin position="204"/>
        <end position="230"/>
    </location>
</feature>
<dbReference type="GO" id="GO:0016020">
    <property type="term" value="C:membrane"/>
    <property type="evidence" value="ECO:0007669"/>
    <property type="project" value="UniProtKB-SubCell"/>
</dbReference>
<dbReference type="InterPro" id="IPR038770">
    <property type="entry name" value="Na+/solute_symporter_sf"/>
</dbReference>
<evidence type="ECO:0000313" key="10">
    <source>
        <dbReference type="EMBL" id="KIO30196.1"/>
    </source>
</evidence>
<organism evidence="10 11">
    <name type="scientific">Tulasnella calospora MUT 4182</name>
    <dbReference type="NCBI Taxonomy" id="1051891"/>
    <lineage>
        <taxon>Eukaryota</taxon>
        <taxon>Fungi</taxon>
        <taxon>Dikarya</taxon>
        <taxon>Basidiomycota</taxon>
        <taxon>Agaricomycotina</taxon>
        <taxon>Agaricomycetes</taxon>
        <taxon>Cantharellales</taxon>
        <taxon>Tulasnellaceae</taxon>
        <taxon>Tulasnella</taxon>
    </lineage>
</organism>
<gene>
    <name evidence="10" type="ORF">M407DRAFT_224936</name>
</gene>